<dbReference type="Proteomes" id="UP000663853">
    <property type="component" value="Unassembled WGS sequence"/>
</dbReference>
<dbReference type="GO" id="GO:0030322">
    <property type="term" value="P:stabilization of membrane potential"/>
    <property type="evidence" value="ECO:0007669"/>
    <property type="project" value="TreeGrafter"/>
</dbReference>
<evidence type="ECO:0000256" key="4">
    <source>
        <dbReference type="ARBA" id="ARBA00022989"/>
    </source>
</evidence>
<keyword evidence="6 10" id="KW-0472">Membrane</keyword>
<feature type="region of interest" description="Disordered" evidence="9">
    <location>
        <begin position="22"/>
        <end position="53"/>
    </location>
</feature>
<dbReference type="PANTHER" id="PTHR11003:SF342">
    <property type="entry name" value="OUTWARD-RECTIFIER POTASSIUM CHANNEL TOK1"/>
    <property type="match status" value="1"/>
</dbReference>
<dbReference type="GO" id="GO:0022841">
    <property type="term" value="F:potassium ion leak channel activity"/>
    <property type="evidence" value="ECO:0007669"/>
    <property type="project" value="TreeGrafter"/>
</dbReference>
<keyword evidence="5 8" id="KW-0406">Ion transport</keyword>
<dbReference type="PRINTS" id="PR01333">
    <property type="entry name" value="2POREKCHANEL"/>
</dbReference>
<feature type="transmembrane region" description="Helical" evidence="10">
    <location>
        <begin position="239"/>
        <end position="262"/>
    </location>
</feature>
<dbReference type="PANTHER" id="PTHR11003">
    <property type="entry name" value="POTASSIUM CHANNEL, SUBFAMILY K"/>
    <property type="match status" value="1"/>
</dbReference>
<evidence type="ECO:0000259" key="11">
    <source>
        <dbReference type="Pfam" id="PF07885"/>
    </source>
</evidence>
<dbReference type="EMBL" id="CAJMXA010001654">
    <property type="protein sequence ID" value="CAE6467204.1"/>
    <property type="molecule type" value="Genomic_DNA"/>
</dbReference>
<comment type="similarity">
    <text evidence="8">Belongs to the two pore domain potassium channel (TC 1.A.1.8) family.</text>
</comment>
<evidence type="ECO:0000256" key="10">
    <source>
        <dbReference type="SAM" id="Phobius"/>
    </source>
</evidence>
<evidence type="ECO:0000313" key="12">
    <source>
        <dbReference type="EMBL" id="CAE6467204.1"/>
    </source>
</evidence>
<feature type="transmembrane region" description="Helical" evidence="10">
    <location>
        <begin position="589"/>
        <end position="609"/>
    </location>
</feature>
<gene>
    <name evidence="12" type="ORF">RDB_LOCUS70180</name>
</gene>
<reference evidence="12" key="1">
    <citation type="submission" date="2021-01" db="EMBL/GenBank/DDBJ databases">
        <authorList>
            <person name="Kaushik A."/>
        </authorList>
    </citation>
    <scope>NUCLEOTIDE SEQUENCE</scope>
    <source>
        <strain evidence="12">AG6-10EEA</strain>
    </source>
</reference>
<comment type="caution">
    <text evidence="12">The sequence shown here is derived from an EMBL/GenBank/DDBJ whole genome shotgun (WGS) entry which is preliminary data.</text>
</comment>
<dbReference type="AlphaFoldDB" id="A0A8H3BUH7"/>
<evidence type="ECO:0000256" key="5">
    <source>
        <dbReference type="ARBA" id="ARBA00023065"/>
    </source>
</evidence>
<evidence type="ECO:0000313" key="13">
    <source>
        <dbReference type="Proteomes" id="UP000663853"/>
    </source>
</evidence>
<accession>A0A8H3BUH7</accession>
<comment type="subcellular location">
    <subcellularLocation>
        <location evidence="1">Membrane</location>
        <topology evidence="1">Multi-pass membrane protein</topology>
    </subcellularLocation>
</comment>
<feature type="transmembrane region" description="Helical" evidence="10">
    <location>
        <begin position="531"/>
        <end position="553"/>
    </location>
</feature>
<feature type="domain" description="Potassium channel" evidence="11">
    <location>
        <begin position="542"/>
        <end position="613"/>
    </location>
</feature>
<evidence type="ECO:0000256" key="3">
    <source>
        <dbReference type="ARBA" id="ARBA00022692"/>
    </source>
</evidence>
<dbReference type="GO" id="GO:0015271">
    <property type="term" value="F:outward rectifier potassium channel activity"/>
    <property type="evidence" value="ECO:0007669"/>
    <property type="project" value="TreeGrafter"/>
</dbReference>
<feature type="compositionally biased region" description="Polar residues" evidence="9">
    <location>
        <begin position="34"/>
        <end position="45"/>
    </location>
</feature>
<evidence type="ECO:0000256" key="1">
    <source>
        <dbReference type="ARBA" id="ARBA00004141"/>
    </source>
</evidence>
<feature type="compositionally biased region" description="Acidic residues" evidence="9">
    <location>
        <begin position="745"/>
        <end position="756"/>
    </location>
</feature>
<dbReference type="InterPro" id="IPR013099">
    <property type="entry name" value="K_chnl_dom"/>
</dbReference>
<keyword evidence="2 8" id="KW-0813">Transport</keyword>
<keyword evidence="3 8" id="KW-0812">Transmembrane</keyword>
<evidence type="ECO:0000256" key="7">
    <source>
        <dbReference type="ARBA" id="ARBA00023303"/>
    </source>
</evidence>
<dbReference type="SUPFAM" id="SSF81324">
    <property type="entry name" value="Voltage-gated potassium channels"/>
    <property type="match status" value="2"/>
</dbReference>
<evidence type="ECO:0000256" key="9">
    <source>
        <dbReference type="SAM" id="MobiDB-lite"/>
    </source>
</evidence>
<dbReference type="InterPro" id="IPR003280">
    <property type="entry name" value="2pore_dom_K_chnl"/>
</dbReference>
<feature type="region of interest" description="Disordered" evidence="9">
    <location>
        <begin position="737"/>
        <end position="756"/>
    </location>
</feature>
<feature type="transmembrane region" description="Helical" evidence="10">
    <location>
        <begin position="163"/>
        <end position="186"/>
    </location>
</feature>
<protein>
    <recommendedName>
        <fullName evidence="11">Potassium channel domain-containing protein</fullName>
    </recommendedName>
</protein>
<organism evidence="12 13">
    <name type="scientific">Rhizoctonia solani</name>
    <dbReference type="NCBI Taxonomy" id="456999"/>
    <lineage>
        <taxon>Eukaryota</taxon>
        <taxon>Fungi</taxon>
        <taxon>Dikarya</taxon>
        <taxon>Basidiomycota</taxon>
        <taxon>Agaricomycotina</taxon>
        <taxon>Agaricomycetes</taxon>
        <taxon>Cantharellales</taxon>
        <taxon>Ceratobasidiaceae</taxon>
        <taxon>Rhizoctonia</taxon>
    </lineage>
</organism>
<feature type="transmembrane region" description="Helical" evidence="10">
    <location>
        <begin position="198"/>
        <end position="218"/>
    </location>
</feature>
<feature type="domain" description="Potassium channel" evidence="11">
    <location>
        <begin position="246"/>
        <end position="318"/>
    </location>
</feature>
<proteinExistence type="inferred from homology"/>
<dbReference type="Pfam" id="PF07885">
    <property type="entry name" value="Ion_trans_2"/>
    <property type="match status" value="2"/>
</dbReference>
<feature type="region of interest" description="Disordered" evidence="9">
    <location>
        <begin position="469"/>
        <end position="489"/>
    </location>
</feature>
<evidence type="ECO:0000256" key="2">
    <source>
        <dbReference type="ARBA" id="ARBA00022448"/>
    </source>
</evidence>
<keyword evidence="7 8" id="KW-0407">Ion channel</keyword>
<dbReference type="GO" id="GO:0005886">
    <property type="term" value="C:plasma membrane"/>
    <property type="evidence" value="ECO:0007669"/>
    <property type="project" value="TreeGrafter"/>
</dbReference>
<name>A0A8H3BUH7_9AGAM</name>
<evidence type="ECO:0000256" key="6">
    <source>
        <dbReference type="ARBA" id="ARBA00023136"/>
    </source>
</evidence>
<sequence>MPSIALLIPLLQFLFDERRPKPDDSSTAFEVAGQTENGGISQSGNAREKPRGRVRKKALVSTWTRIKDYLWGQEDEGSRGEYIPNYRWTPILSGVIIPFAILLEIPGLTEHWYIKTVANKIVETQENPKILDAGLAISMASAVVANAALITRFLERRVRLSTFIAIGGLIIHDIINIITITIFGVIHGVDDGFTYGQAFWMTVCSTVASVITTISLIYDWVRTPEFARSGSGLTRKQRLLVIIVMVLLCYIALGAMCYSFIIDLSFQNGLYFTVVSIETVGFGDIILTTTLGRVFSVFYNTFGIINLGLAVSTTRETIIESFENSYRKRRAEREKLKHARAQIRAAEELLHRMGQPVYVPLPHSIGQSDRVIHQNCKIKKRTLTMTSITESIDHKRHGKSPMVIPGSGRRHTHGSTDKLVLNVWALSKEQQNALFGEQGATGTGFGANTTVGIGVVANIAAVAMAGTGARESPVPDRPQASPGISVQNAGPDPMTLIERFHAELGGPSHEEENADYMELKERLESEETKEFAVKLGVAWSLFVAFWLIGSGVFVATEGWTFGESMFFCFCTFSTVGYGDFAPKTPAGRAFFVGWALFGIAAMTILISVLTEAYSSRYKTIIHSSVLDRAVKSRRQRPHAHSHNSPSQSDLNALAIEIVSNARAIREHMAWFVNSSGTKGAPEGVVKVLDDIAEGENMDERVKKDFMSNDEARKTVFVMSFERILHNLACVAEEVARVPRQGSHDEIEEADSVEDHR</sequence>
<dbReference type="Gene3D" id="1.10.287.70">
    <property type="match status" value="2"/>
</dbReference>
<feature type="transmembrane region" description="Helical" evidence="10">
    <location>
        <begin position="130"/>
        <end position="151"/>
    </location>
</feature>
<feature type="region of interest" description="Disordered" evidence="9">
    <location>
        <begin position="392"/>
        <end position="414"/>
    </location>
</feature>
<keyword evidence="4 10" id="KW-1133">Transmembrane helix</keyword>
<evidence type="ECO:0000256" key="8">
    <source>
        <dbReference type="RuleBase" id="RU003857"/>
    </source>
</evidence>